<proteinExistence type="predicted"/>
<reference evidence="10" key="2">
    <citation type="submission" date="2020-07" db="EMBL/GenBank/DDBJ databases">
        <authorList>
            <person name="Vera ALvarez R."/>
            <person name="Arias-Moreno D.M."/>
            <person name="Jimenez-Jacinto V."/>
            <person name="Jimenez-Bremont J.F."/>
            <person name="Swaminathan K."/>
            <person name="Moose S.P."/>
            <person name="Guerrero-Gonzalez M.L."/>
            <person name="Marino-Ramirez L."/>
            <person name="Landsman D."/>
            <person name="Rodriguez-Kessler M."/>
            <person name="Delgado-Sanchez P."/>
        </authorList>
    </citation>
    <scope>NUCLEOTIDE SEQUENCE</scope>
    <source>
        <tissue evidence="10">Cladode</tissue>
    </source>
</reference>
<dbReference type="EMBL" id="GISG01112296">
    <property type="protein sequence ID" value="MBA4639125.1"/>
    <property type="molecule type" value="Transcribed_RNA"/>
</dbReference>
<keyword evidence="3" id="KW-0819">tRNA processing</keyword>
<dbReference type="GO" id="GO:0005655">
    <property type="term" value="C:nucleolar ribonuclease P complex"/>
    <property type="evidence" value="ECO:0007669"/>
    <property type="project" value="InterPro"/>
</dbReference>
<dbReference type="GO" id="GO:0000172">
    <property type="term" value="C:ribonuclease MRP complex"/>
    <property type="evidence" value="ECO:0007669"/>
    <property type="project" value="InterPro"/>
</dbReference>
<dbReference type="PROSITE" id="PS00236">
    <property type="entry name" value="NEUROTR_ION_CHANNEL"/>
    <property type="match status" value="1"/>
</dbReference>
<dbReference type="Pfam" id="PF08170">
    <property type="entry name" value="POPLD"/>
    <property type="match status" value="1"/>
</dbReference>
<keyword evidence="5" id="KW-0539">Nucleus</keyword>
<dbReference type="Pfam" id="PF06978">
    <property type="entry name" value="POP1_N"/>
    <property type="match status" value="1"/>
</dbReference>
<feature type="region of interest" description="Disordered" evidence="6">
    <location>
        <begin position="49"/>
        <end position="80"/>
    </location>
</feature>
<organism evidence="10">
    <name type="scientific">Opuntia streptacantha</name>
    <name type="common">Prickly pear cactus</name>
    <name type="synonym">Opuntia cardona</name>
    <dbReference type="NCBI Taxonomy" id="393608"/>
    <lineage>
        <taxon>Eukaryota</taxon>
        <taxon>Viridiplantae</taxon>
        <taxon>Streptophyta</taxon>
        <taxon>Embryophyta</taxon>
        <taxon>Tracheophyta</taxon>
        <taxon>Spermatophyta</taxon>
        <taxon>Magnoliopsida</taxon>
        <taxon>eudicotyledons</taxon>
        <taxon>Gunneridae</taxon>
        <taxon>Pentapetalae</taxon>
        <taxon>Caryophyllales</taxon>
        <taxon>Cactineae</taxon>
        <taxon>Cactaceae</taxon>
        <taxon>Opuntioideae</taxon>
        <taxon>Opuntia</taxon>
    </lineage>
</organism>
<evidence type="ECO:0000256" key="1">
    <source>
        <dbReference type="ARBA" id="ARBA00004123"/>
    </source>
</evidence>
<evidence type="ECO:0000256" key="5">
    <source>
        <dbReference type="ARBA" id="ARBA00023242"/>
    </source>
</evidence>
<comment type="subcellular location">
    <subcellularLocation>
        <location evidence="2">Membrane</location>
    </subcellularLocation>
    <subcellularLocation>
        <location evidence="1">Nucleus</location>
    </subcellularLocation>
</comment>
<feature type="domain" description="Pop1 N-terminal" evidence="7">
    <location>
        <begin position="48"/>
        <end position="166"/>
    </location>
</feature>
<dbReference type="PANTHER" id="PTHR22731">
    <property type="entry name" value="RIBONUCLEASES P/MRP PROTEIN SUBUNIT POP1"/>
    <property type="match status" value="1"/>
</dbReference>
<protein>
    <submittedName>
        <fullName evidence="10">Uncharacterized protein</fullName>
    </submittedName>
</protein>
<dbReference type="AlphaFoldDB" id="A0A7C9DGI7"/>
<evidence type="ECO:0000259" key="9">
    <source>
        <dbReference type="Pfam" id="PF22770"/>
    </source>
</evidence>
<name>A0A7C9DGI7_OPUST</name>
<evidence type="ECO:0000256" key="3">
    <source>
        <dbReference type="ARBA" id="ARBA00022694"/>
    </source>
</evidence>
<dbReference type="InterPro" id="IPR009723">
    <property type="entry name" value="Pop1_N"/>
</dbReference>
<dbReference type="InterPro" id="IPR018000">
    <property type="entry name" value="Neurotransmitter_ion_chnl_CS"/>
</dbReference>
<evidence type="ECO:0000259" key="7">
    <source>
        <dbReference type="Pfam" id="PF06978"/>
    </source>
</evidence>
<accession>A0A7C9DGI7</accession>
<reference evidence="10" key="1">
    <citation type="journal article" date="2013" name="J. Plant Res.">
        <title>Effect of fungi and light on seed germination of three Opuntia species from semiarid lands of central Mexico.</title>
        <authorList>
            <person name="Delgado-Sanchez P."/>
            <person name="Jimenez-Bremont J.F."/>
            <person name="Guerrero-Gonzalez Mde L."/>
            <person name="Flores J."/>
        </authorList>
    </citation>
    <scope>NUCLEOTIDE SEQUENCE</scope>
    <source>
        <tissue evidence="10">Cladode</tissue>
    </source>
</reference>
<evidence type="ECO:0000256" key="4">
    <source>
        <dbReference type="ARBA" id="ARBA00023136"/>
    </source>
</evidence>
<evidence type="ECO:0000256" key="6">
    <source>
        <dbReference type="SAM" id="MobiDB-lite"/>
    </source>
</evidence>
<evidence type="ECO:0000259" key="8">
    <source>
        <dbReference type="Pfam" id="PF08170"/>
    </source>
</evidence>
<dbReference type="GO" id="GO:0016020">
    <property type="term" value="C:membrane"/>
    <property type="evidence" value="ECO:0007669"/>
    <property type="project" value="UniProtKB-SubCell"/>
</dbReference>
<sequence length="857" mass="96036">MATDGPKRSRNPVVAPRTLDVRKYAESRSTELDSLHSIISNRLGDDFRSRHNKRRRTTGFNTNNRRCRQKPCKSDKEGKKLPRRIRRRIELKENPHTGFNVSGDGTRRLRTHVWHAKRFTMTKLWGFYLPLGLHGRGRGSRALLERYKEGVVVHDASYYTAVQLEGPEDSLLSILSSLLVPCGIDNSEDISKLIISGQIYGSAMLHYGRHDSPKTICPVTYMWRPSHGQDSGVGAGDEGADENIKIELGSHLRRLWIWMRPSAFSEGFHCLKLACQNKMDETGVLVDCVSLDGRLGRLEVMGSKASQLLQKILHSCYNTSVPVCFPPKWGILHPCTSSYLEGFLGSDDKNGCGTKRNDLKSAEFLSSSTFISLAVVDPRFLPAKKSAVPEAHLSSNLCGLSGDKKSDHSAGNLHMKEEKLSILQLMYETDSSLSNCNDLWDVVNEVVHPPVEENVLCLGRQKRSLDFFCLKDATSAKSTSTETKFSRLCPIMLLRDTDHTGLLTGWSIILPLNWVKAFWIPLVSGGAHAIGLREKRWIACDVGLPYFPSDFPDCNSYSCFMAREAAEVEKKMKCCTVDIRSLKVPIPPPWTSIRFGFDKVTGQVNGIDSSCNIRSHEDLSADLDFEIADSPPIDNSGSDCELLVARTSAMLTSFLKEVSGDHLLLFPKRPDRKSFSHLLKDEAKLSQASKASTLTNHRRRLCYLRILLHAYKEGVFDEGAIICAPHFSDLSLWTSRLLNNEVGLQVPHCFLASYFKQLSSGEWEFQLPADPAASEAYRQPIGFVTTGFVPGSKRPTAVGFCEAVLLAHLRQEQWSRMPAKQRRKEIYVLVINLRSTAYRLALASIILEEQQEDVMSL</sequence>
<dbReference type="InterPro" id="IPR012590">
    <property type="entry name" value="POPLD_dom"/>
</dbReference>
<dbReference type="Pfam" id="PF22770">
    <property type="entry name" value="POP1_C"/>
    <property type="match status" value="1"/>
</dbReference>
<feature type="domain" description="POPLD" evidence="8">
    <location>
        <begin position="505"/>
        <end position="571"/>
    </location>
</feature>
<dbReference type="PANTHER" id="PTHR22731:SF3">
    <property type="entry name" value="RIBONUCLEASES P_MRP PROTEIN SUBUNIT POP1"/>
    <property type="match status" value="1"/>
</dbReference>
<evidence type="ECO:0000256" key="2">
    <source>
        <dbReference type="ARBA" id="ARBA00004370"/>
    </source>
</evidence>
<evidence type="ECO:0000313" key="10">
    <source>
        <dbReference type="EMBL" id="MBA4639125.1"/>
    </source>
</evidence>
<dbReference type="InterPro" id="IPR039182">
    <property type="entry name" value="Pop1"/>
</dbReference>
<dbReference type="InterPro" id="IPR055079">
    <property type="entry name" value="POP1_C"/>
</dbReference>
<dbReference type="GO" id="GO:0001682">
    <property type="term" value="P:tRNA 5'-leader removal"/>
    <property type="evidence" value="ECO:0007669"/>
    <property type="project" value="InterPro"/>
</dbReference>
<keyword evidence="4" id="KW-0472">Membrane</keyword>
<feature type="domain" description="POP1 C-terminal" evidence="9">
    <location>
        <begin position="758"/>
        <end position="846"/>
    </location>
</feature>